<protein>
    <submittedName>
        <fullName evidence="2">Uncharacterized protein</fullName>
    </submittedName>
</protein>
<proteinExistence type="predicted"/>
<feature type="compositionally biased region" description="Basic and acidic residues" evidence="1">
    <location>
        <begin position="65"/>
        <end position="77"/>
    </location>
</feature>
<dbReference type="EMBL" id="KL198019">
    <property type="protein sequence ID" value="KDQ19216.1"/>
    <property type="molecule type" value="Genomic_DNA"/>
</dbReference>
<evidence type="ECO:0000313" key="3">
    <source>
        <dbReference type="Proteomes" id="UP000027195"/>
    </source>
</evidence>
<feature type="region of interest" description="Disordered" evidence="1">
    <location>
        <begin position="61"/>
        <end position="90"/>
    </location>
</feature>
<name>A0A067N607_BOTB1</name>
<reference evidence="3" key="1">
    <citation type="journal article" date="2014" name="Proc. Natl. Acad. Sci. U.S.A.">
        <title>Extensive sampling of basidiomycete genomes demonstrates inadequacy of the white-rot/brown-rot paradigm for wood decay fungi.</title>
        <authorList>
            <person name="Riley R."/>
            <person name="Salamov A.A."/>
            <person name="Brown D.W."/>
            <person name="Nagy L.G."/>
            <person name="Floudas D."/>
            <person name="Held B.W."/>
            <person name="Levasseur A."/>
            <person name="Lombard V."/>
            <person name="Morin E."/>
            <person name="Otillar R."/>
            <person name="Lindquist E.A."/>
            <person name="Sun H."/>
            <person name="LaButti K.M."/>
            <person name="Schmutz J."/>
            <person name="Jabbour D."/>
            <person name="Luo H."/>
            <person name="Baker S.E."/>
            <person name="Pisabarro A.G."/>
            <person name="Walton J.D."/>
            <person name="Blanchette R.A."/>
            <person name="Henrissat B."/>
            <person name="Martin F."/>
            <person name="Cullen D."/>
            <person name="Hibbett D.S."/>
            <person name="Grigoriev I.V."/>
        </authorList>
    </citation>
    <scope>NUCLEOTIDE SEQUENCE [LARGE SCALE GENOMIC DNA]</scope>
    <source>
        <strain evidence="3">FD-172 SS1</strain>
    </source>
</reference>
<dbReference type="Proteomes" id="UP000027195">
    <property type="component" value="Unassembled WGS sequence"/>
</dbReference>
<accession>A0A067N607</accession>
<keyword evidence="3" id="KW-1185">Reference proteome</keyword>
<evidence type="ECO:0000256" key="1">
    <source>
        <dbReference type="SAM" id="MobiDB-lite"/>
    </source>
</evidence>
<gene>
    <name evidence="2" type="ORF">BOTBODRAFT_41516</name>
</gene>
<dbReference type="InParanoid" id="A0A067N607"/>
<evidence type="ECO:0000313" key="2">
    <source>
        <dbReference type="EMBL" id="KDQ19216.1"/>
    </source>
</evidence>
<organism evidence="2 3">
    <name type="scientific">Botryobasidium botryosum (strain FD-172 SS1)</name>
    <dbReference type="NCBI Taxonomy" id="930990"/>
    <lineage>
        <taxon>Eukaryota</taxon>
        <taxon>Fungi</taxon>
        <taxon>Dikarya</taxon>
        <taxon>Basidiomycota</taxon>
        <taxon>Agaricomycotina</taxon>
        <taxon>Agaricomycetes</taxon>
        <taxon>Cantharellales</taxon>
        <taxon>Botryobasidiaceae</taxon>
        <taxon>Botryobasidium</taxon>
    </lineage>
</organism>
<dbReference type="HOGENOM" id="CLU_2026333_0_0_1"/>
<sequence>MRASDQSVLVNAKMREGVLPTYRSANGSHRIGVGLIYTTCGEPLARERGHTYQATERTRVPGFSDEAKNYGKSDKPVIQHTSAQEHMPGRWGGASNIGYLKLTQRLWSKHSEQKTQHNDFGG</sequence>
<dbReference type="AlphaFoldDB" id="A0A067N607"/>